<evidence type="ECO:0000313" key="2">
    <source>
        <dbReference type="EMBL" id="CUG55371.1"/>
    </source>
</evidence>
<reference evidence="3" key="1">
    <citation type="submission" date="2015-09" db="EMBL/GenBank/DDBJ databases">
        <authorList>
            <consortium name="Pathogen Informatics"/>
        </authorList>
    </citation>
    <scope>NUCLEOTIDE SEQUENCE [LARGE SCALE GENOMIC DNA]</scope>
    <source>
        <strain evidence="3">Lake Konstanz</strain>
    </source>
</reference>
<dbReference type="EMBL" id="CYKH01000868">
    <property type="protein sequence ID" value="CUG55371.1"/>
    <property type="molecule type" value="Genomic_DNA"/>
</dbReference>
<name>A0A0S4IYJ1_BODSA</name>
<organism evidence="2 3">
    <name type="scientific">Bodo saltans</name>
    <name type="common">Flagellated protozoan</name>
    <dbReference type="NCBI Taxonomy" id="75058"/>
    <lineage>
        <taxon>Eukaryota</taxon>
        <taxon>Discoba</taxon>
        <taxon>Euglenozoa</taxon>
        <taxon>Kinetoplastea</taxon>
        <taxon>Metakinetoplastina</taxon>
        <taxon>Eubodonida</taxon>
        <taxon>Bodonidae</taxon>
        <taxon>Bodo</taxon>
    </lineage>
</organism>
<dbReference type="Proteomes" id="UP000051952">
    <property type="component" value="Unassembled WGS sequence"/>
</dbReference>
<gene>
    <name evidence="2" type="ORF">BSAL_81155</name>
</gene>
<feature type="compositionally biased region" description="Acidic residues" evidence="1">
    <location>
        <begin position="225"/>
        <end position="239"/>
    </location>
</feature>
<feature type="region of interest" description="Disordered" evidence="1">
    <location>
        <begin position="208"/>
        <end position="258"/>
    </location>
</feature>
<protein>
    <recommendedName>
        <fullName evidence="4">EF-hand domain-containing protein</fullName>
    </recommendedName>
</protein>
<sequence length="459" mass="51250">MRKSQPKSSLRLCSPRTRLRVAIICIRFALRLTTEKHFLPLLPKEFHRIRSSYFAHSPITTIEGIVELLREAGVGCTFGECHDILTKHTTYRPHAILQWRAAERVAMALKHTAYRNRRGGSGGVDEDVQVVFSALDEEGTGRIASDRVRNMLVSFELSPGISLLPITAFQHEVDGVGRMGRRSTFAPAEEMLNVAEFAQRFIQIDSNVEGHHGRNRQSSHRSSEEDASIAESVDMDDMEDRSPKLMVSNSSSSPHPLMSAAWGSSMRQQGSMLFTDGQQLQSSTSQVFDGFRATAPSGAPSETPTPFQAQSITSLLERRVQEWSRDCPKPFQRRVPPLSTPKDQTLAEGELHDAMSFNTSARGLVSPRLYDVNKVRSGLPPVSPRGKSRPAVIGFCSSSQRFEELKPLPKPSTRVDIPRHQVTLQSTPRRAPQPPETSKQYDLRRTDARLIGFGPTSYY</sequence>
<keyword evidence="3" id="KW-1185">Reference proteome</keyword>
<proteinExistence type="predicted"/>
<evidence type="ECO:0008006" key="4">
    <source>
        <dbReference type="Google" id="ProtNLM"/>
    </source>
</evidence>
<dbReference type="AlphaFoldDB" id="A0A0S4IYJ1"/>
<evidence type="ECO:0000256" key="1">
    <source>
        <dbReference type="SAM" id="MobiDB-lite"/>
    </source>
</evidence>
<accession>A0A0S4IYJ1</accession>
<feature type="region of interest" description="Disordered" evidence="1">
    <location>
        <begin position="408"/>
        <end position="446"/>
    </location>
</feature>
<evidence type="ECO:0000313" key="3">
    <source>
        <dbReference type="Proteomes" id="UP000051952"/>
    </source>
</evidence>
<dbReference type="VEuPathDB" id="TriTrypDB:BSAL_81155"/>